<dbReference type="OrthoDB" id="8118055at2759"/>
<feature type="active site" description="Proton donor" evidence="1">
    <location>
        <position position="502"/>
    </location>
</feature>
<dbReference type="GO" id="GO:1904380">
    <property type="term" value="P:endoplasmic reticulum mannose trimming"/>
    <property type="evidence" value="ECO:0007669"/>
    <property type="project" value="InterPro"/>
</dbReference>
<dbReference type="EMBL" id="JAGRRH010000021">
    <property type="protein sequence ID" value="KAG7346086.1"/>
    <property type="molecule type" value="Genomic_DNA"/>
</dbReference>
<evidence type="ECO:0000313" key="8">
    <source>
        <dbReference type="Proteomes" id="UP000693970"/>
    </source>
</evidence>
<comment type="caution">
    <text evidence="6">The sequence shown here is derived from an EMBL/GenBank/DDBJ whole genome shotgun (WGS) entry which is preliminary data.</text>
</comment>
<dbReference type="PANTHER" id="PTHR45679">
    <property type="entry name" value="ER DEGRADATION-ENHANCING ALPHA-MANNOSIDASE-LIKE PROTEIN 2"/>
    <property type="match status" value="1"/>
</dbReference>
<feature type="binding site" evidence="2">
    <location>
        <position position="940"/>
    </location>
    <ligand>
        <name>Ca(2+)</name>
        <dbReference type="ChEBI" id="CHEBI:29108"/>
    </ligand>
</feature>
<name>A0A9K3K3Z7_9STRA</name>
<dbReference type="EMBL" id="JAGRRH010000112">
    <property type="protein sequence ID" value="KAG7336677.1"/>
    <property type="molecule type" value="Genomic_DNA"/>
</dbReference>
<dbReference type="PANTHER" id="PTHR45679:SF6">
    <property type="entry name" value="ER DEGRADATION-ENHANCING ALPHA-MANNOSIDASE-LIKE PROTEIN 2"/>
    <property type="match status" value="1"/>
</dbReference>
<dbReference type="GO" id="GO:0016020">
    <property type="term" value="C:membrane"/>
    <property type="evidence" value="ECO:0007669"/>
    <property type="project" value="InterPro"/>
</dbReference>
<comment type="cofactor">
    <cofactor evidence="2">
        <name>Ca(2+)</name>
        <dbReference type="ChEBI" id="CHEBI:29108"/>
    </cofactor>
</comment>
<reference evidence="6" key="1">
    <citation type="journal article" date="2021" name="Sci. Rep.">
        <title>Diploid genomic architecture of Nitzschia inconspicua, an elite biomass production diatom.</title>
        <authorList>
            <person name="Oliver A."/>
            <person name="Podell S."/>
            <person name="Pinowska A."/>
            <person name="Traller J.C."/>
            <person name="Smith S.R."/>
            <person name="McClure R."/>
            <person name="Beliaev A."/>
            <person name="Bohutskyi P."/>
            <person name="Hill E.A."/>
            <person name="Rabines A."/>
            <person name="Zheng H."/>
            <person name="Allen L.Z."/>
            <person name="Kuo A."/>
            <person name="Grigoriev I.V."/>
            <person name="Allen A.E."/>
            <person name="Hazlebeck D."/>
            <person name="Allen E.E."/>
        </authorList>
    </citation>
    <scope>NUCLEOTIDE SEQUENCE</scope>
    <source>
        <strain evidence="6">Hildebrandi</strain>
    </source>
</reference>
<dbReference type="InterPro" id="IPR001382">
    <property type="entry name" value="Glyco_hydro_47"/>
</dbReference>
<dbReference type="GO" id="GO:0005509">
    <property type="term" value="F:calcium ion binding"/>
    <property type="evidence" value="ECO:0007669"/>
    <property type="project" value="InterPro"/>
</dbReference>
<protein>
    <submittedName>
        <fullName evidence="6">Glycosyl hydrolase family 47 protein</fullName>
    </submittedName>
</protein>
<feature type="compositionally biased region" description="Basic and acidic residues" evidence="3">
    <location>
        <begin position="1150"/>
        <end position="1168"/>
    </location>
</feature>
<keyword evidence="4" id="KW-0812">Transmembrane</keyword>
<reference evidence="6" key="2">
    <citation type="submission" date="2021-04" db="EMBL/GenBank/DDBJ databases">
        <authorList>
            <person name="Podell S."/>
        </authorList>
    </citation>
    <scope>NUCLEOTIDE SEQUENCE</scope>
    <source>
        <strain evidence="6">Hildebrandi</strain>
    </source>
</reference>
<feature type="active site" description="Proton donor" evidence="1">
    <location>
        <position position="804"/>
    </location>
</feature>
<accession>A0A9K3K3Z7</accession>
<dbReference type="InterPro" id="IPR003137">
    <property type="entry name" value="PA_domain"/>
</dbReference>
<evidence type="ECO:0000259" key="5">
    <source>
        <dbReference type="Pfam" id="PF02225"/>
    </source>
</evidence>
<dbReference type="InterPro" id="IPR044674">
    <property type="entry name" value="EDEM1/2/3"/>
</dbReference>
<dbReference type="GO" id="GO:0044322">
    <property type="term" value="C:endoplasmic reticulum quality control compartment"/>
    <property type="evidence" value="ECO:0007669"/>
    <property type="project" value="GOC"/>
</dbReference>
<keyword evidence="4" id="KW-0472">Membrane</keyword>
<gene>
    <name evidence="7" type="ORF">IV203_005154</name>
    <name evidence="6" type="ORF">IV203_024630</name>
</gene>
<organism evidence="6 8">
    <name type="scientific">Nitzschia inconspicua</name>
    <dbReference type="NCBI Taxonomy" id="303405"/>
    <lineage>
        <taxon>Eukaryota</taxon>
        <taxon>Sar</taxon>
        <taxon>Stramenopiles</taxon>
        <taxon>Ochrophyta</taxon>
        <taxon>Bacillariophyta</taxon>
        <taxon>Bacillariophyceae</taxon>
        <taxon>Bacillariophycidae</taxon>
        <taxon>Bacillariales</taxon>
        <taxon>Bacillariaceae</taxon>
        <taxon>Nitzschia</taxon>
    </lineage>
</organism>
<evidence type="ECO:0000256" key="1">
    <source>
        <dbReference type="PIRSR" id="PIRSR601382-1"/>
    </source>
</evidence>
<dbReference type="Proteomes" id="UP000693970">
    <property type="component" value="Unassembled WGS sequence"/>
</dbReference>
<feature type="active site" evidence="1">
    <location>
        <position position="825"/>
    </location>
</feature>
<keyword evidence="8" id="KW-1185">Reference proteome</keyword>
<evidence type="ECO:0000313" key="7">
    <source>
        <dbReference type="EMBL" id="KAG7346086.1"/>
    </source>
</evidence>
<evidence type="ECO:0000313" key="6">
    <source>
        <dbReference type="EMBL" id="KAG7336677.1"/>
    </source>
</evidence>
<evidence type="ECO:0000256" key="2">
    <source>
        <dbReference type="PIRSR" id="PIRSR601382-2"/>
    </source>
</evidence>
<feature type="transmembrane region" description="Helical" evidence="4">
    <location>
        <begin position="12"/>
        <end position="31"/>
    </location>
</feature>
<feature type="active site" evidence="1">
    <location>
        <position position="706"/>
    </location>
</feature>
<keyword evidence="2" id="KW-0479">Metal-binding</keyword>
<dbReference type="Pfam" id="PF01532">
    <property type="entry name" value="Glyco_hydro_47"/>
    <property type="match status" value="1"/>
</dbReference>
<sequence>MVSPRQAAGWRSWIVLFQCMVVWTFFLTVSVKEVTSSEQRRNDFTADILLEKGNDHPTTTNKLIDSIWKTFKQTFENTATSISSSLKHAIQPVHHRQDEQAVLRKRQREDMVNRRTLLFHKTVSDHYTQQVLQSSTAAVLSKRNDPHSNVNEGQEQEQRHQKRRPSVDQPPRPIPLRWQQSDHFESTTTCYCYSESSGSYWSFQWCPQHEIYQGRIDKTTGLMQPFLSLGKYTVPPISNNPTATALVEAAAARYPYALSIDIHINGDQCDGHPGVFRVAAVVVHDSLTTERCSDIDSAMETSYTIHRVDELRICQYIIHVCKSSSEIKDTSTMKTSDASLLWDVSSMSESEATLWNKTILAAQHIIGTYQRETHVDAHLRASADVLTSLNTGLPPMPQSRIRANLKLIKDMFIHAYDSYMYHGYPSPEVKPITCKPATFDLVKIPGLTLIDSLDTLVLMNNFTEFARAVERLRYLNDHLTQETGMFNAGGLFAINQNVSVFETNIRVLGGLLSAHQLAEAYLDGKVLDRDVYAEDGTVLIGPVSDGCHLDDGHQSDTIGQNQQDCSSTSTGKCQTGRESFSTCRNTTNSKHWEYDGFLLDLARDIGDRMLPAFKTQTGIPYGTVNLLSGVPEGETPVASLAGGGTLSLEMELLGRLTGEERYGRAAKLATRALWMRRSPMELFGKHICTRSGEWTEYLSGIGSNSDSFYEYLLKHHILFPEDEDFWLQFVSAYSGVYEQSRLGEWYADVDMRAGAASTGMSRRVFEALMAFYPGLQVLLGDLSPAARTLNSFFLVREYLGFLPERFNYGNWKVDANGGIHLLRPEILESAYFLHRATKGTQRDLRHGLNLSALGTSSWQWAGDFAVNTIEKLTRSHCGYASPRDISPSTTGNVNPEKQRVKLSNEMPSYFLSETLKYLYLLFDENNLIHSDGDRDWVFTTEAHPFHYQEKQVSRLDSQKRELQERIERRIKKATTPKTKSMDSLMYEKWTHMSDEKAFRVQVDAMEADAFEIYEDVRLQEIRSSSKFGYSSILVEPVVPEEIFHGIFDAFNERHQNGNPAYTSFRNSGSGVDLTMSCSNPYQSHLLWIAALNGGVFDYSQVYMSRVQDEVTVPNFRTGFIGTADALALLGSGLHISSMYDANSGCPARVTNEDTKHASSSTSREDRNHKERKSSPSLVDMGDFGSFEVSAFPEGSGFMIQHVESGETIVTTLLNDGESSSDNVPESYILVYNTESADPEAHRSVVMADLLGNAYSCVIELVSPIHAMDEEPACKDDEEGEIASPDFFEDNGPEIVAKFPCAPALFGPTHVSNLRNDVVISVEAVLQAPTLGEEYGCSKPGGISNAAIPDKVEMVTGDIDADLLHNVCANNVISLIHRGICTFQEKSMNQKQSFNAQGVIVVNTEDDELFVMSGGGRGPEEKHGAPSDFPVTVLVTGSDGQAILDVLESHQTEHSFPLHARITLVQDQAGMSQTQSGLSIVGNKFWPAVMGGTGAIQIFSRSGWGVHATQHQRLDRPGEVEWQLLLITHEVSLGE</sequence>
<keyword evidence="4" id="KW-1133">Transmembrane helix</keyword>
<dbReference type="Pfam" id="PF02225">
    <property type="entry name" value="PA"/>
    <property type="match status" value="1"/>
</dbReference>
<feature type="domain" description="PA" evidence="5">
    <location>
        <begin position="1332"/>
        <end position="1442"/>
    </location>
</feature>
<feature type="region of interest" description="Disordered" evidence="3">
    <location>
        <begin position="138"/>
        <end position="177"/>
    </location>
</feature>
<proteinExistence type="predicted"/>
<dbReference type="GO" id="GO:0004571">
    <property type="term" value="F:mannosyl-oligosaccharide 1,2-alpha-mannosidase activity"/>
    <property type="evidence" value="ECO:0007669"/>
    <property type="project" value="InterPro"/>
</dbReference>
<feature type="region of interest" description="Disordered" evidence="3">
    <location>
        <begin position="1149"/>
        <end position="1178"/>
    </location>
</feature>
<evidence type="ECO:0000256" key="4">
    <source>
        <dbReference type="SAM" id="Phobius"/>
    </source>
</evidence>
<keyword evidence="6" id="KW-0378">Hydrolase</keyword>
<evidence type="ECO:0000256" key="3">
    <source>
        <dbReference type="SAM" id="MobiDB-lite"/>
    </source>
</evidence>
<keyword evidence="2" id="KW-0106">Calcium</keyword>